<evidence type="ECO:0000256" key="7">
    <source>
        <dbReference type="ARBA" id="ARBA00024033"/>
    </source>
</evidence>
<feature type="transmembrane region" description="Helical" evidence="8">
    <location>
        <begin position="106"/>
        <end position="125"/>
    </location>
</feature>
<keyword evidence="3" id="KW-0808">Transferase</keyword>
<evidence type="ECO:0000256" key="5">
    <source>
        <dbReference type="ARBA" id="ARBA00022989"/>
    </source>
</evidence>
<accession>A0A2H0WS41</accession>
<keyword evidence="5 8" id="KW-1133">Transmembrane helix</keyword>
<feature type="transmembrane region" description="Helical" evidence="8">
    <location>
        <begin position="209"/>
        <end position="227"/>
    </location>
</feature>
<evidence type="ECO:0000256" key="6">
    <source>
        <dbReference type="ARBA" id="ARBA00023136"/>
    </source>
</evidence>
<evidence type="ECO:0000256" key="3">
    <source>
        <dbReference type="ARBA" id="ARBA00022679"/>
    </source>
</evidence>
<dbReference type="AlphaFoldDB" id="A0A2H0WS41"/>
<proteinExistence type="inferred from homology"/>
<evidence type="ECO:0000313" key="9">
    <source>
        <dbReference type="EMBL" id="PIS14729.1"/>
    </source>
</evidence>
<sequence>MKLFKKENIKWGIVLFATLFHLFFYYSAFRSHALDKYFLPVTPGQDFFQIPNGAYSFIRGGDFQGNLKGQENAYINCCGVNKNVYHPAFSLLVGTFLQLFRPWTSFNLWLFLHLLTSVFIVVFLIKKFKNNPYLPTALVIYLLNSLNYYEILNNQYHFLLNLFVLLFVYELSVHGDSFRAGFYYFLALLVKPVGLLFLPVLIIKKRFKAAGWGLVFFLIISFIFWLIPEGRYYFSNLSETISSNHFDWDIFHVFHYFLKIDLKNALEIRIILALILLLLNLPRRIKIFTAIFCFTLYQLLFYQSSFPYHHSILASFLAIGILLEEIKLGVAQKIAIFFITIPAPLFLDRLIFTYNPLEAKALVFLSWSYVGEILLLAAILIASLKSIRPINKNV</sequence>
<dbReference type="GO" id="GO:0016758">
    <property type="term" value="F:hexosyltransferase activity"/>
    <property type="evidence" value="ECO:0007669"/>
    <property type="project" value="InterPro"/>
</dbReference>
<evidence type="ECO:0000313" key="10">
    <source>
        <dbReference type="Proteomes" id="UP000230775"/>
    </source>
</evidence>
<keyword evidence="4 8" id="KW-0812">Transmembrane</keyword>
<comment type="similarity">
    <text evidence="7">Belongs to the glycosyltransferase 87 family.</text>
</comment>
<feature type="transmembrane region" description="Helical" evidence="8">
    <location>
        <begin position="335"/>
        <end position="352"/>
    </location>
</feature>
<reference evidence="10" key="1">
    <citation type="submission" date="2017-09" db="EMBL/GenBank/DDBJ databases">
        <title>Depth-based differentiation of microbial function through sediment-hosted aquifers and enrichment of novel symbionts in the deep terrestrial subsurface.</title>
        <authorList>
            <person name="Probst A.J."/>
            <person name="Ladd B."/>
            <person name="Jarett J.K."/>
            <person name="Geller-Mcgrath D.E."/>
            <person name="Sieber C.M.K."/>
            <person name="Emerson J.B."/>
            <person name="Anantharaman K."/>
            <person name="Thomas B.C."/>
            <person name="Malmstrom R."/>
            <person name="Stieglmeier M."/>
            <person name="Klingl A."/>
            <person name="Woyke T."/>
            <person name="Ryan C.M."/>
            <person name="Banfield J.F."/>
        </authorList>
    </citation>
    <scope>NUCLEOTIDE SEQUENCE [LARGE SCALE GENOMIC DNA]</scope>
</reference>
<comment type="caution">
    <text evidence="9">The sequence shown here is derived from an EMBL/GenBank/DDBJ whole genome shotgun (WGS) entry which is preliminary data.</text>
</comment>
<protein>
    <recommendedName>
        <fullName evidence="11">DUF2029 domain-containing protein</fullName>
    </recommendedName>
</protein>
<name>A0A2H0WS41_9BACT</name>
<feature type="transmembrane region" description="Helical" evidence="8">
    <location>
        <begin position="183"/>
        <end position="203"/>
    </location>
</feature>
<dbReference type="EMBL" id="PEZI01000026">
    <property type="protein sequence ID" value="PIS14729.1"/>
    <property type="molecule type" value="Genomic_DNA"/>
</dbReference>
<feature type="transmembrane region" description="Helical" evidence="8">
    <location>
        <begin position="364"/>
        <end position="384"/>
    </location>
</feature>
<evidence type="ECO:0000256" key="8">
    <source>
        <dbReference type="SAM" id="Phobius"/>
    </source>
</evidence>
<keyword evidence="6 8" id="KW-0472">Membrane</keyword>
<feature type="transmembrane region" description="Helical" evidence="8">
    <location>
        <begin position="132"/>
        <end position="149"/>
    </location>
</feature>
<comment type="subcellular location">
    <subcellularLocation>
        <location evidence="1">Cell membrane</location>
        <topology evidence="1">Multi-pass membrane protein</topology>
    </subcellularLocation>
</comment>
<dbReference type="InterPro" id="IPR018584">
    <property type="entry name" value="GT87"/>
</dbReference>
<dbReference type="Pfam" id="PF09594">
    <property type="entry name" value="GT87"/>
    <property type="match status" value="1"/>
</dbReference>
<evidence type="ECO:0000256" key="4">
    <source>
        <dbReference type="ARBA" id="ARBA00022692"/>
    </source>
</evidence>
<feature type="transmembrane region" description="Helical" evidence="8">
    <location>
        <begin position="270"/>
        <end position="300"/>
    </location>
</feature>
<feature type="transmembrane region" description="Helical" evidence="8">
    <location>
        <begin position="12"/>
        <end position="29"/>
    </location>
</feature>
<feature type="transmembrane region" description="Helical" evidence="8">
    <location>
        <begin position="306"/>
        <end position="323"/>
    </location>
</feature>
<gene>
    <name evidence="9" type="ORF">COT64_01065</name>
</gene>
<organism evidence="9 10">
    <name type="scientific">Candidatus Shapirobacteria bacterium CG09_land_8_20_14_0_10_39_12</name>
    <dbReference type="NCBI Taxonomy" id="1974885"/>
    <lineage>
        <taxon>Bacteria</taxon>
        <taxon>Candidatus Shapironibacteriota</taxon>
    </lineage>
</organism>
<dbReference type="GO" id="GO:0005886">
    <property type="term" value="C:plasma membrane"/>
    <property type="evidence" value="ECO:0007669"/>
    <property type="project" value="UniProtKB-SubCell"/>
</dbReference>
<dbReference type="Proteomes" id="UP000230775">
    <property type="component" value="Unassembled WGS sequence"/>
</dbReference>
<evidence type="ECO:0000256" key="2">
    <source>
        <dbReference type="ARBA" id="ARBA00022475"/>
    </source>
</evidence>
<keyword evidence="2" id="KW-1003">Cell membrane</keyword>
<evidence type="ECO:0008006" key="11">
    <source>
        <dbReference type="Google" id="ProtNLM"/>
    </source>
</evidence>
<evidence type="ECO:0000256" key="1">
    <source>
        <dbReference type="ARBA" id="ARBA00004651"/>
    </source>
</evidence>